<dbReference type="Proteomes" id="UP000463051">
    <property type="component" value="Unassembled WGS sequence"/>
</dbReference>
<evidence type="ECO:0000313" key="2">
    <source>
        <dbReference type="Proteomes" id="UP000463051"/>
    </source>
</evidence>
<gene>
    <name evidence="1" type="ORF">GJB61_13100</name>
</gene>
<dbReference type="RefSeq" id="WP_154118956.1">
    <property type="nucleotide sequence ID" value="NZ_WJXB01000004.1"/>
</dbReference>
<name>A0A7X2H5R1_9BACL</name>
<organism evidence="1 2">
    <name type="scientific">Paenibacillus monticola</name>
    <dbReference type="NCBI Taxonomy" id="2666075"/>
    <lineage>
        <taxon>Bacteria</taxon>
        <taxon>Bacillati</taxon>
        <taxon>Bacillota</taxon>
        <taxon>Bacilli</taxon>
        <taxon>Bacillales</taxon>
        <taxon>Paenibacillaceae</taxon>
        <taxon>Paenibacillus</taxon>
    </lineage>
</organism>
<sequence length="143" mass="16764">MKATIEIKSKIDELIHLLLTDGVQPSDLTDNIFLDDYSNISYRRQNQMIIGELVFKEEMVNKLVETKLRYYYNLDKKLLRIEEEIYKGTNVIWDRAITEANILDELLVLLTKSYDQEQISRFLSTLPSNLKAKIEKKVHSLIA</sequence>
<evidence type="ECO:0000313" key="1">
    <source>
        <dbReference type="EMBL" id="MRN53925.1"/>
    </source>
</evidence>
<dbReference type="EMBL" id="WJXB01000004">
    <property type="protein sequence ID" value="MRN53925.1"/>
    <property type="molecule type" value="Genomic_DNA"/>
</dbReference>
<dbReference type="AlphaFoldDB" id="A0A7X2H5R1"/>
<keyword evidence="2" id="KW-1185">Reference proteome</keyword>
<protein>
    <submittedName>
        <fullName evidence="1">Uncharacterized protein</fullName>
    </submittedName>
</protein>
<comment type="caution">
    <text evidence="1">The sequence shown here is derived from an EMBL/GenBank/DDBJ whole genome shotgun (WGS) entry which is preliminary data.</text>
</comment>
<reference evidence="1 2" key="1">
    <citation type="submission" date="2019-11" db="EMBL/GenBank/DDBJ databases">
        <title>Paenibacillus monticola sp. nov., a novel PGPR strain isolated from mountain sample in China.</title>
        <authorList>
            <person name="Zhao Q."/>
            <person name="Li H.-P."/>
            <person name="Zhang J.-L."/>
        </authorList>
    </citation>
    <scope>NUCLEOTIDE SEQUENCE [LARGE SCALE GENOMIC DNA]</scope>
    <source>
        <strain evidence="1 2">LC-T2</strain>
    </source>
</reference>
<accession>A0A7X2H5R1</accession>
<proteinExistence type="predicted"/>